<keyword evidence="2" id="KW-1185">Reference proteome</keyword>
<accession>F4WB65</accession>
<dbReference type="InParanoid" id="F4WB65"/>
<gene>
    <name evidence="1" type="ORF">G5I_02766</name>
</gene>
<evidence type="ECO:0000313" key="2">
    <source>
        <dbReference type="Proteomes" id="UP000007755"/>
    </source>
</evidence>
<protein>
    <submittedName>
        <fullName evidence="1">Uncharacterized protein</fullName>
    </submittedName>
</protein>
<proteinExistence type="predicted"/>
<dbReference type="AlphaFoldDB" id="F4WB65"/>
<dbReference type="Proteomes" id="UP000007755">
    <property type="component" value="Unassembled WGS sequence"/>
</dbReference>
<dbReference type="EMBL" id="GL888057">
    <property type="protein sequence ID" value="EGI68572.1"/>
    <property type="molecule type" value="Genomic_DNA"/>
</dbReference>
<evidence type="ECO:0000313" key="1">
    <source>
        <dbReference type="EMBL" id="EGI68572.1"/>
    </source>
</evidence>
<sequence length="210" mass="24284">MDEEGRKVIEGHLIAVDRTLIDLTRFSPCNVKLDVCCCGWLWSRTIIFLIRTHLMPPFVFHPIRKGCIINRVKSKCLTSIGSGESPLEGRKTKERTREAVGCERKNRVNGAKGCNVEEGESSCEFYANLIADTRERLETAENPGIVIARYTMTTETFLVTHRNQRRPRQRDRTRAIPDNEISNRYYQDRSEEIKREWGKSFNHVATTDHN</sequence>
<name>F4WB65_ACREC</name>
<organism evidence="2">
    <name type="scientific">Acromyrmex echinatior</name>
    <name type="common">Panamanian leafcutter ant</name>
    <name type="synonym">Acromyrmex octospinosus echinatior</name>
    <dbReference type="NCBI Taxonomy" id="103372"/>
    <lineage>
        <taxon>Eukaryota</taxon>
        <taxon>Metazoa</taxon>
        <taxon>Ecdysozoa</taxon>
        <taxon>Arthropoda</taxon>
        <taxon>Hexapoda</taxon>
        <taxon>Insecta</taxon>
        <taxon>Pterygota</taxon>
        <taxon>Neoptera</taxon>
        <taxon>Endopterygota</taxon>
        <taxon>Hymenoptera</taxon>
        <taxon>Apocrita</taxon>
        <taxon>Aculeata</taxon>
        <taxon>Formicoidea</taxon>
        <taxon>Formicidae</taxon>
        <taxon>Myrmicinae</taxon>
        <taxon>Acromyrmex</taxon>
    </lineage>
</organism>
<reference evidence="1" key="1">
    <citation type="submission" date="2011-02" db="EMBL/GenBank/DDBJ databases">
        <title>The genome of the leaf-cutting ant Acromyrmex echinatior suggests key adaptations to social evolution and fungus farming.</title>
        <authorList>
            <person name="Nygaard S."/>
            <person name="Zhang G."/>
        </authorList>
    </citation>
    <scope>NUCLEOTIDE SEQUENCE</scope>
</reference>